<dbReference type="EMBL" id="UPXX01000027">
    <property type="protein sequence ID" value="VBB44084.1"/>
    <property type="molecule type" value="Genomic_DNA"/>
</dbReference>
<proteinExistence type="predicted"/>
<sequence length="343" mass="36646">MGTCAPLSLGGFKILDQVLWTPLAETGLDGSPGREFCSLLSTREVNLPFLTLERSGPQTCWNIVFGSQDAPHAGAIFPDHILCEEGAPMPGAVLSLFPHRNDPIVAGRLIQAFARAGIWPYVLAYSPSALSVVVPSAAVAQATEAIFGPFCFGTFHTPVDWRLAQQGKEALFKEVVASFSEKRPKVYGLRWSDNLRLFILDLEKATMPLAGRILEALAATGGPLHFLMSSLSDPVSRTRLLIAVPEDARFAWSAAIGRGADQEGFSASSRPAALFTMNGPHFGDRYGITSILLQGFEEAGVHLIALNCSVASITGLIAPEESDQAVAAITQCFEVPAVIKLPA</sequence>
<evidence type="ECO:0000313" key="1">
    <source>
        <dbReference type="EMBL" id="VBB44084.1"/>
    </source>
</evidence>
<protein>
    <submittedName>
        <fullName evidence="1">Uncharacterized protein</fullName>
    </submittedName>
</protein>
<reference evidence="1" key="1">
    <citation type="submission" date="2018-07" db="EMBL/GenBank/DDBJ databases">
        <authorList>
            <consortium name="Genoscope - CEA"/>
            <person name="William W."/>
        </authorList>
    </citation>
    <scope>NUCLEOTIDE SEQUENCE</scope>
    <source>
        <strain evidence="1">IK1</strain>
    </source>
</reference>
<organism evidence="1">
    <name type="scientific">Uncultured Desulfatiglans sp</name>
    <dbReference type="NCBI Taxonomy" id="1748965"/>
    <lineage>
        <taxon>Bacteria</taxon>
        <taxon>Pseudomonadati</taxon>
        <taxon>Thermodesulfobacteriota</taxon>
        <taxon>Desulfobacteria</taxon>
        <taxon>Desulfatiglandales</taxon>
        <taxon>Desulfatiglandaceae</taxon>
        <taxon>Desulfatiglans</taxon>
        <taxon>environmental samples</taxon>
    </lineage>
</organism>
<dbReference type="AlphaFoldDB" id="A0A653A7X5"/>
<accession>A0A653A7X5</accession>
<gene>
    <name evidence="1" type="ORF">TRIP_B330258</name>
</gene>
<name>A0A653A7X5_UNCDX</name>